<dbReference type="EMBL" id="JPEO01000003">
    <property type="protein sequence ID" value="KFZ38069.1"/>
    <property type="molecule type" value="Genomic_DNA"/>
</dbReference>
<evidence type="ECO:0000313" key="16">
    <source>
        <dbReference type="Proteomes" id="UP000029264"/>
    </source>
</evidence>
<keyword evidence="7" id="KW-0143">Chaperone</keyword>
<keyword evidence="5 13" id="KW-1133">Transmembrane helix</keyword>
<evidence type="ECO:0000256" key="11">
    <source>
        <dbReference type="PROSITE-ProRule" id="PRU00278"/>
    </source>
</evidence>
<accession>A0A094JJ44</accession>
<dbReference type="PANTHER" id="PTHR47529:SF1">
    <property type="entry name" value="PERIPLASMIC CHAPERONE PPID"/>
    <property type="match status" value="1"/>
</dbReference>
<dbReference type="InterPro" id="IPR023058">
    <property type="entry name" value="PPIase_PpiC_CS"/>
</dbReference>
<keyword evidence="4 13" id="KW-0812">Transmembrane</keyword>
<keyword evidence="3" id="KW-0997">Cell inner membrane</keyword>
<evidence type="ECO:0000256" key="6">
    <source>
        <dbReference type="ARBA" id="ARBA00023136"/>
    </source>
</evidence>
<evidence type="ECO:0000256" key="2">
    <source>
        <dbReference type="ARBA" id="ARBA00022475"/>
    </source>
</evidence>
<dbReference type="Pfam" id="PF13624">
    <property type="entry name" value="SurA_N_3"/>
    <property type="match status" value="1"/>
</dbReference>
<gene>
    <name evidence="15" type="ORF">HR45_06045</name>
</gene>
<dbReference type="eggNOG" id="COG0760">
    <property type="taxonomic scope" value="Bacteria"/>
</dbReference>
<organism evidence="15 16">
    <name type="scientific">Shewanella mangrovi</name>
    <dbReference type="NCBI Taxonomy" id="1515746"/>
    <lineage>
        <taxon>Bacteria</taxon>
        <taxon>Pseudomonadati</taxon>
        <taxon>Pseudomonadota</taxon>
        <taxon>Gammaproteobacteria</taxon>
        <taxon>Alteromonadales</taxon>
        <taxon>Shewanellaceae</taxon>
        <taxon>Shewanella</taxon>
    </lineage>
</organism>
<dbReference type="SUPFAM" id="SSF109998">
    <property type="entry name" value="Triger factor/SurA peptide-binding domain-like"/>
    <property type="match status" value="1"/>
</dbReference>
<dbReference type="Proteomes" id="UP000029264">
    <property type="component" value="Unassembled WGS sequence"/>
</dbReference>
<dbReference type="InterPro" id="IPR052029">
    <property type="entry name" value="PpiD_chaperone"/>
</dbReference>
<evidence type="ECO:0000256" key="9">
    <source>
        <dbReference type="ARBA" id="ARBA00040743"/>
    </source>
</evidence>
<protein>
    <recommendedName>
        <fullName evidence="9">Periplasmic chaperone PpiD</fullName>
    </recommendedName>
    <alternativeName>
        <fullName evidence="10">Periplasmic folding chaperone</fullName>
    </alternativeName>
</protein>
<dbReference type="InterPro" id="IPR000297">
    <property type="entry name" value="PPIase_PpiC"/>
</dbReference>
<feature type="coiled-coil region" evidence="12">
    <location>
        <begin position="45"/>
        <end position="72"/>
    </location>
</feature>
<evidence type="ECO:0000256" key="13">
    <source>
        <dbReference type="SAM" id="Phobius"/>
    </source>
</evidence>
<evidence type="ECO:0000256" key="1">
    <source>
        <dbReference type="ARBA" id="ARBA00004382"/>
    </source>
</evidence>
<dbReference type="OrthoDB" id="9812372at2"/>
<dbReference type="PANTHER" id="PTHR47529">
    <property type="entry name" value="PEPTIDYL-PROLYL CIS-TRANS ISOMERASE D"/>
    <property type="match status" value="1"/>
</dbReference>
<dbReference type="AlphaFoldDB" id="A0A094JJ44"/>
<keyword evidence="2" id="KW-1003">Cell membrane</keyword>
<evidence type="ECO:0000313" key="15">
    <source>
        <dbReference type="EMBL" id="KFZ38069.1"/>
    </source>
</evidence>
<dbReference type="GO" id="GO:0005886">
    <property type="term" value="C:plasma membrane"/>
    <property type="evidence" value="ECO:0007669"/>
    <property type="project" value="UniProtKB-SubCell"/>
</dbReference>
<comment type="caution">
    <text evidence="15">The sequence shown here is derived from an EMBL/GenBank/DDBJ whole genome shotgun (WGS) entry which is preliminary data.</text>
</comment>
<sequence length="620" mass="67059">MLDKMRDGAQSAVAKVILVLVILSFAFAGVSSYLGRSTQAPAATVNGEEISKAELEQAYQSEKNRLQQQLGDMFDTLSANDAYLNNIKQGVLQRLVAQRLVDQAAKELGLRVSDEQVKEAIRTEAAFQTAGTFDNERYLAVLRQMGYTAASFRDAMRSDMTRNQLVTALVASDFALKGESDALAKLQAQTRDIRFATVESAPFLADVSVTDDEVSKFYDDNKLQFQRPEMVSLDYVELSASALTDGIEVSDDEAKAYYQDHIADYQTNEKREAAHILIDATADDAAAKAKAEDILKQLNAGADFAELAKKDSQDTLSGAKGGELGWFEAGVMDPAFDKALFALNKGEISDVVKTPYGYHIIKLLDVQPSAASPFADVKVQIAQKLKMDKAVNEFYGLQQKLADTSYEVPDTLEEAAKAVNLSVKSTELFSKMDAPAPFNTPDVLKAAFSDDVLSGMNSNVLEVSDNDVMVIRIKQHQAAGLKAFDEVKEDIVNQLKQQKAGELAKAKADDMLNAIKEGTSDVALESHANVGRNAADIDAAIVGQAFKMAKAAEGISADTVATAKGYAVVVVDKVTTPATVPAELSSSIQQSLANQYSQADYRALIELLKAKAEVTYPTEG</sequence>
<evidence type="ECO:0000256" key="5">
    <source>
        <dbReference type="ARBA" id="ARBA00022989"/>
    </source>
</evidence>
<dbReference type="Gene3D" id="1.10.4030.10">
    <property type="entry name" value="Porin chaperone SurA, peptide-binding domain"/>
    <property type="match status" value="1"/>
</dbReference>
<comment type="subcellular location">
    <subcellularLocation>
        <location evidence="1">Cell inner membrane</location>
        <topology evidence="1">Single-pass type II membrane protein</topology>
        <orientation evidence="1">Periplasmic side</orientation>
    </subcellularLocation>
</comment>
<feature type="transmembrane region" description="Helical" evidence="13">
    <location>
        <begin position="12"/>
        <end position="34"/>
    </location>
</feature>
<dbReference type="PROSITE" id="PS01096">
    <property type="entry name" value="PPIC_PPIASE_1"/>
    <property type="match status" value="1"/>
</dbReference>
<keyword evidence="11 15" id="KW-0413">Isomerase</keyword>
<dbReference type="STRING" id="1515746.HR45_06045"/>
<keyword evidence="11" id="KW-0697">Rotamase</keyword>
<evidence type="ECO:0000256" key="12">
    <source>
        <dbReference type="SAM" id="Coils"/>
    </source>
</evidence>
<dbReference type="RefSeq" id="WP_037440710.1">
    <property type="nucleotide sequence ID" value="NZ_JPEO01000003.1"/>
</dbReference>
<reference evidence="15 16" key="1">
    <citation type="submission" date="2014-06" db="EMBL/GenBank/DDBJ databases">
        <title>Shewanella sp. YQH10.</title>
        <authorList>
            <person name="Liu Y."/>
            <person name="Zeng R."/>
        </authorList>
    </citation>
    <scope>NUCLEOTIDE SEQUENCE [LARGE SCALE GENOMIC DNA]</scope>
    <source>
        <strain evidence="15 16">YQH10</strain>
    </source>
</reference>
<evidence type="ECO:0000256" key="7">
    <source>
        <dbReference type="ARBA" id="ARBA00023186"/>
    </source>
</evidence>
<feature type="domain" description="PpiC" evidence="14">
    <location>
        <begin position="268"/>
        <end position="365"/>
    </location>
</feature>
<name>A0A094JJ44_9GAMM</name>
<evidence type="ECO:0000256" key="4">
    <source>
        <dbReference type="ARBA" id="ARBA00022692"/>
    </source>
</evidence>
<comment type="similarity">
    <text evidence="8">Belongs to the PpiD chaperone family.</text>
</comment>
<dbReference type="SUPFAM" id="SSF54534">
    <property type="entry name" value="FKBP-like"/>
    <property type="match status" value="1"/>
</dbReference>
<dbReference type="PROSITE" id="PS50198">
    <property type="entry name" value="PPIC_PPIASE_2"/>
    <property type="match status" value="1"/>
</dbReference>
<dbReference type="InterPro" id="IPR027304">
    <property type="entry name" value="Trigger_fact/SurA_dom_sf"/>
</dbReference>
<dbReference type="GO" id="GO:0003755">
    <property type="term" value="F:peptidyl-prolyl cis-trans isomerase activity"/>
    <property type="evidence" value="ECO:0007669"/>
    <property type="project" value="UniProtKB-KW"/>
</dbReference>
<keyword evidence="12" id="KW-0175">Coiled coil</keyword>
<dbReference type="InterPro" id="IPR046357">
    <property type="entry name" value="PPIase_dom_sf"/>
</dbReference>
<evidence type="ECO:0000256" key="8">
    <source>
        <dbReference type="ARBA" id="ARBA00038408"/>
    </source>
</evidence>
<dbReference type="Pfam" id="PF13616">
    <property type="entry name" value="Rotamase_3"/>
    <property type="match status" value="1"/>
</dbReference>
<dbReference type="NCBIfam" id="NF008054">
    <property type="entry name" value="PRK10788.1"/>
    <property type="match status" value="1"/>
</dbReference>
<evidence type="ECO:0000259" key="14">
    <source>
        <dbReference type="PROSITE" id="PS50198"/>
    </source>
</evidence>
<dbReference type="Gene3D" id="3.10.50.40">
    <property type="match status" value="1"/>
</dbReference>
<keyword evidence="16" id="KW-1185">Reference proteome</keyword>
<keyword evidence="6 13" id="KW-0472">Membrane</keyword>
<proteinExistence type="inferred from homology"/>
<evidence type="ECO:0000256" key="3">
    <source>
        <dbReference type="ARBA" id="ARBA00022519"/>
    </source>
</evidence>
<evidence type="ECO:0000256" key="10">
    <source>
        <dbReference type="ARBA" id="ARBA00042775"/>
    </source>
</evidence>